<protein>
    <submittedName>
        <fullName evidence="10">Uncharacterized protein</fullName>
    </submittedName>
</protein>
<name>A0A9P0DPR0_PHACE</name>
<evidence type="ECO:0000256" key="7">
    <source>
        <dbReference type="SAM" id="MobiDB-lite"/>
    </source>
</evidence>
<evidence type="ECO:0000313" key="10">
    <source>
        <dbReference type="EMBL" id="CAH1179434.1"/>
    </source>
</evidence>
<keyword evidence="11" id="KW-1185">Reference proteome</keyword>
<proteinExistence type="predicted"/>
<evidence type="ECO:0000256" key="1">
    <source>
        <dbReference type="ARBA" id="ARBA00022723"/>
    </source>
</evidence>
<reference evidence="10" key="2">
    <citation type="submission" date="2022-10" db="EMBL/GenBank/DDBJ databases">
        <authorList>
            <consortium name="ENA_rothamsted_submissions"/>
            <consortium name="culmorum"/>
            <person name="King R."/>
        </authorList>
    </citation>
    <scope>NUCLEOTIDE SEQUENCE</scope>
</reference>
<feature type="domain" description="MYND-type" evidence="8">
    <location>
        <begin position="805"/>
        <end position="842"/>
    </location>
</feature>
<feature type="compositionally biased region" description="Basic and acidic residues" evidence="7">
    <location>
        <begin position="296"/>
        <end position="321"/>
    </location>
</feature>
<evidence type="ECO:0000256" key="2">
    <source>
        <dbReference type="ARBA" id="ARBA00022771"/>
    </source>
</evidence>
<dbReference type="SMART" id="SM00692">
    <property type="entry name" value="DM3"/>
    <property type="match status" value="1"/>
</dbReference>
<dbReference type="EMBL" id="OU896714">
    <property type="protein sequence ID" value="CAH1179434.1"/>
    <property type="molecule type" value="Genomic_DNA"/>
</dbReference>
<feature type="region of interest" description="Disordered" evidence="7">
    <location>
        <begin position="257"/>
        <end position="345"/>
    </location>
</feature>
<dbReference type="OrthoDB" id="10064970at2759"/>
<dbReference type="Proteomes" id="UP001153737">
    <property type="component" value="Chromosome 8"/>
</dbReference>
<feature type="compositionally biased region" description="Low complexity" evidence="7">
    <location>
        <begin position="324"/>
        <end position="340"/>
    </location>
</feature>
<dbReference type="PROSITE" id="PS50950">
    <property type="entry name" value="ZF_THAP"/>
    <property type="match status" value="1"/>
</dbReference>
<feature type="domain" description="THAP-type" evidence="9">
    <location>
        <begin position="1"/>
        <end position="90"/>
    </location>
</feature>
<feature type="region of interest" description="Disordered" evidence="7">
    <location>
        <begin position="780"/>
        <end position="800"/>
    </location>
</feature>
<reference evidence="10" key="1">
    <citation type="submission" date="2022-01" db="EMBL/GenBank/DDBJ databases">
        <authorList>
            <person name="King R."/>
        </authorList>
    </citation>
    <scope>NUCLEOTIDE SEQUENCE</scope>
</reference>
<keyword evidence="3" id="KW-0862">Zinc</keyword>
<evidence type="ECO:0000256" key="4">
    <source>
        <dbReference type="ARBA" id="ARBA00023125"/>
    </source>
</evidence>
<dbReference type="Pfam" id="PF05485">
    <property type="entry name" value="THAP"/>
    <property type="match status" value="1"/>
</dbReference>
<dbReference type="GO" id="GO:0008270">
    <property type="term" value="F:zinc ion binding"/>
    <property type="evidence" value="ECO:0007669"/>
    <property type="project" value="UniProtKB-KW"/>
</dbReference>
<dbReference type="AlphaFoldDB" id="A0A9P0DPR0"/>
<dbReference type="PROSITE" id="PS50865">
    <property type="entry name" value="ZF_MYND_2"/>
    <property type="match status" value="1"/>
</dbReference>
<dbReference type="PANTHER" id="PTHR46600:SF11">
    <property type="entry name" value="THAP DOMAIN-CONTAINING PROTEIN 10"/>
    <property type="match status" value="1"/>
</dbReference>
<dbReference type="GO" id="GO:0043565">
    <property type="term" value="F:sequence-specific DNA binding"/>
    <property type="evidence" value="ECO:0007669"/>
    <property type="project" value="InterPro"/>
</dbReference>
<dbReference type="SMART" id="SM00980">
    <property type="entry name" value="THAP"/>
    <property type="match status" value="1"/>
</dbReference>
<dbReference type="FunFam" id="6.10.140.2220:FF:000022">
    <property type="entry name" value="Leucine-rich repeat-containing protein"/>
    <property type="match status" value="1"/>
</dbReference>
<dbReference type="SUPFAM" id="SSF57716">
    <property type="entry name" value="Glucocorticoid receptor-like (DNA-binding domain)"/>
    <property type="match status" value="1"/>
</dbReference>
<evidence type="ECO:0000259" key="8">
    <source>
        <dbReference type="PROSITE" id="PS50865"/>
    </source>
</evidence>
<organism evidence="10 11">
    <name type="scientific">Phaedon cochleariae</name>
    <name type="common">Mustard beetle</name>
    <dbReference type="NCBI Taxonomy" id="80249"/>
    <lineage>
        <taxon>Eukaryota</taxon>
        <taxon>Metazoa</taxon>
        <taxon>Ecdysozoa</taxon>
        <taxon>Arthropoda</taxon>
        <taxon>Hexapoda</taxon>
        <taxon>Insecta</taxon>
        <taxon>Pterygota</taxon>
        <taxon>Neoptera</taxon>
        <taxon>Endopterygota</taxon>
        <taxon>Coleoptera</taxon>
        <taxon>Polyphaga</taxon>
        <taxon>Cucujiformia</taxon>
        <taxon>Chrysomeloidea</taxon>
        <taxon>Chrysomelidae</taxon>
        <taxon>Chrysomelinae</taxon>
        <taxon>Chrysomelini</taxon>
        <taxon>Phaedon</taxon>
    </lineage>
</organism>
<evidence type="ECO:0000256" key="5">
    <source>
        <dbReference type="PROSITE-ProRule" id="PRU00134"/>
    </source>
</evidence>
<feature type="region of interest" description="Disordered" evidence="7">
    <location>
        <begin position="589"/>
        <end position="613"/>
    </location>
</feature>
<dbReference type="InterPro" id="IPR002893">
    <property type="entry name" value="Znf_MYND"/>
</dbReference>
<feature type="compositionally biased region" description="Basic and acidic residues" evidence="7">
    <location>
        <begin position="133"/>
        <end position="144"/>
    </location>
</feature>
<evidence type="ECO:0000256" key="6">
    <source>
        <dbReference type="PROSITE-ProRule" id="PRU00309"/>
    </source>
</evidence>
<dbReference type="PANTHER" id="PTHR46600">
    <property type="entry name" value="THAP DOMAIN-CONTAINING"/>
    <property type="match status" value="1"/>
</dbReference>
<sequence length="844" mass="94655">MPQCYVSSCSNYYGKTRGTPGIIYHMVPASRDMTIKWARACGRNDKIPPSYARVCSNHFSAKCYQRDLQHELLGLPLRRKLKNDAVPDQNLTGNTKQLDDKSVPGNENTNCRSLLKNNVNNCTYLKHSNQNSRNEKNRNDADDIKTNDKIVLKCKNNNRFNKRPMRSSIRIAKKKSIELLSDSFTSKVNSKNEKYSKPERFSDKLKFMAKLQLKYEKNRHVIDLDTFFENITNGDDVEASDNGSLNKMQIMEDVKEGCNVQPSSPGHAEQRSNEVEVKSETNGGEYESQENEENGEEGKIECEKLEAKDLDNETEIIKPDPDANSLNEENYSNSSSSNPEINKRKFDHDEVPVKRLKSEIHQNFNSRDKILNDFIDMAECNNMEQIHSFSEQLLAEIKTLNELAKEKEREWNNIIHLKKLKEELLLRMQRKRQVLMINEKSDYAELLHESQNGSTEDSLRNISQSILKYSSTSPSKSTSLLANTGCANGSNLKYRNIQPKPSHQLCDLNGSSSAQQAKRLTLDVQSIIADYRQRHPETVPRRGRRIRSHTDVTNKYPNSILNFSSMTLGSGSQMRHGTDINGELGLLLNTINSNKPDPGKLPNPDSTMSNPQDSVSFKDMLLQFAKLSQSERNELIQNAIKPPTQVPVKPPPPYPEVTVHPVRDPVPTTSSASSSSLLHGILTKTPTKQNSKTSFSPTLARLLTAPEKAAGNLVTSTPTITNTTIHPSNMSISEILSTSKAHNEITITPVDTYEATPTKARNGVEEEAEDSADRLVIDENSDAIDARKPSSTDNNSEAGDEVPLCQGCNQKPAQFVCAGCGNQWYCSRDCQVTAWDEHSEVCSG</sequence>
<feature type="region of interest" description="Disordered" evidence="7">
    <location>
        <begin position="125"/>
        <end position="144"/>
    </location>
</feature>
<dbReference type="InterPro" id="IPR026516">
    <property type="entry name" value="THAP1/10"/>
</dbReference>
<evidence type="ECO:0000259" key="9">
    <source>
        <dbReference type="PROSITE" id="PS50950"/>
    </source>
</evidence>
<keyword evidence="2 5" id="KW-0863">Zinc-finger</keyword>
<dbReference type="SUPFAM" id="SSF144232">
    <property type="entry name" value="HIT/MYND zinc finger-like"/>
    <property type="match status" value="1"/>
</dbReference>
<dbReference type="InterPro" id="IPR006612">
    <property type="entry name" value="THAP_Znf"/>
</dbReference>
<keyword evidence="1" id="KW-0479">Metal-binding</keyword>
<accession>A0A9P0DPR0</accession>
<dbReference type="Gene3D" id="6.10.140.2220">
    <property type="match status" value="1"/>
</dbReference>
<dbReference type="PROSITE" id="PS01360">
    <property type="entry name" value="ZF_MYND_1"/>
    <property type="match status" value="1"/>
</dbReference>
<feature type="region of interest" description="Disordered" evidence="7">
    <location>
        <begin position="85"/>
        <end position="111"/>
    </location>
</feature>
<feature type="compositionally biased region" description="Polar residues" evidence="7">
    <location>
        <begin position="604"/>
        <end position="613"/>
    </location>
</feature>
<evidence type="ECO:0000313" key="11">
    <source>
        <dbReference type="Proteomes" id="UP001153737"/>
    </source>
</evidence>
<dbReference type="Pfam" id="PF01753">
    <property type="entry name" value="zf-MYND"/>
    <property type="match status" value="1"/>
</dbReference>
<feature type="compositionally biased region" description="Basic and acidic residues" evidence="7">
    <location>
        <begin position="268"/>
        <end position="279"/>
    </location>
</feature>
<evidence type="ECO:0000256" key="3">
    <source>
        <dbReference type="ARBA" id="ARBA00022833"/>
    </source>
</evidence>
<gene>
    <name evidence="10" type="ORF">PHAECO_LOCUS11935</name>
</gene>
<keyword evidence="4 6" id="KW-0238">DNA-binding</keyword>